<evidence type="ECO:0000259" key="6">
    <source>
        <dbReference type="Pfam" id="PF08572"/>
    </source>
</evidence>
<name>A0A914QDN0_9BILA</name>
<dbReference type="PANTHER" id="PTHR14212">
    <property type="entry name" value="U4/U6-ASSOCIATED RNA SPLICING FACTOR-RELATED"/>
    <property type="match status" value="1"/>
</dbReference>
<protein>
    <submittedName>
        <fullName evidence="8">Small nuclear ribonucleoprotein Prp3 C-terminal domain-containing protein</fullName>
    </submittedName>
</protein>
<feature type="domain" description="Small nuclear ribonucleoprotein Prp3 C-terminal" evidence="5">
    <location>
        <begin position="64"/>
        <end position="191"/>
    </location>
</feature>
<dbReference type="WBParaSite" id="PDA_v2.g29396.t1">
    <property type="protein sequence ID" value="PDA_v2.g29396.t1"/>
    <property type="gene ID" value="PDA_v2.g29396"/>
</dbReference>
<dbReference type="InterPro" id="IPR027104">
    <property type="entry name" value="Prp3"/>
</dbReference>
<evidence type="ECO:0000256" key="3">
    <source>
        <dbReference type="ARBA" id="ARBA00023187"/>
    </source>
</evidence>
<reference evidence="8" key="1">
    <citation type="submission" date="2022-11" db="UniProtKB">
        <authorList>
            <consortium name="WormBaseParasite"/>
        </authorList>
    </citation>
    <scope>IDENTIFICATION</scope>
</reference>
<dbReference type="Pfam" id="PF08572">
    <property type="entry name" value="PRP3"/>
    <property type="match status" value="1"/>
</dbReference>
<dbReference type="InterPro" id="IPR013881">
    <property type="entry name" value="Pre-mRNA_splic_Prp3_dom"/>
</dbReference>
<dbReference type="GO" id="GO:0046540">
    <property type="term" value="C:U4/U6 x U5 tri-snRNP complex"/>
    <property type="evidence" value="ECO:0007669"/>
    <property type="project" value="InterPro"/>
</dbReference>
<dbReference type="GO" id="GO:0000398">
    <property type="term" value="P:mRNA splicing, via spliceosome"/>
    <property type="evidence" value="ECO:0007669"/>
    <property type="project" value="InterPro"/>
</dbReference>
<keyword evidence="4" id="KW-0539">Nucleus</keyword>
<evidence type="ECO:0000256" key="2">
    <source>
        <dbReference type="ARBA" id="ARBA00022664"/>
    </source>
</evidence>
<organism evidence="7 8">
    <name type="scientific">Panagrolaimus davidi</name>
    <dbReference type="NCBI Taxonomy" id="227884"/>
    <lineage>
        <taxon>Eukaryota</taxon>
        <taxon>Metazoa</taxon>
        <taxon>Ecdysozoa</taxon>
        <taxon>Nematoda</taxon>
        <taxon>Chromadorea</taxon>
        <taxon>Rhabditida</taxon>
        <taxon>Tylenchina</taxon>
        <taxon>Panagrolaimomorpha</taxon>
        <taxon>Panagrolaimoidea</taxon>
        <taxon>Panagrolaimidae</taxon>
        <taxon>Panagrolaimus</taxon>
    </lineage>
</organism>
<evidence type="ECO:0000313" key="8">
    <source>
        <dbReference type="WBParaSite" id="PDA_v2.g29396.t1"/>
    </source>
</evidence>
<dbReference type="Pfam" id="PF06544">
    <property type="entry name" value="Prp3_C"/>
    <property type="match status" value="1"/>
</dbReference>
<dbReference type="InterPro" id="IPR010541">
    <property type="entry name" value="Prp3_C"/>
</dbReference>
<dbReference type="CDD" id="cd24162">
    <property type="entry name" value="Prp3_C"/>
    <property type="match status" value="1"/>
</dbReference>
<dbReference type="AlphaFoldDB" id="A0A914QDN0"/>
<evidence type="ECO:0000259" key="5">
    <source>
        <dbReference type="Pfam" id="PF06544"/>
    </source>
</evidence>
<proteinExistence type="predicted"/>
<evidence type="ECO:0000256" key="1">
    <source>
        <dbReference type="ARBA" id="ARBA00004123"/>
    </source>
</evidence>
<evidence type="ECO:0000313" key="7">
    <source>
        <dbReference type="Proteomes" id="UP000887578"/>
    </source>
</evidence>
<dbReference type="PANTHER" id="PTHR14212:SF0">
    <property type="entry name" value="U4_U6 SMALL NUCLEAR RIBONUCLEOPROTEIN PRP3"/>
    <property type="match status" value="1"/>
</dbReference>
<dbReference type="Proteomes" id="UP000887578">
    <property type="component" value="Unplaced"/>
</dbReference>
<evidence type="ECO:0000256" key="4">
    <source>
        <dbReference type="ARBA" id="ARBA00023242"/>
    </source>
</evidence>
<sequence length="203" mass="23717">MKILGTSAVQNPTKIEAYVKKQMAERMKKHFKSNADRKLTIEELSSKKGIKIAENTNLNVHVSIYRIKSLSNPSKKFKVETNAKQLAMTGVIILFKDINLIIVEGGPKQQKFYKNLMLNRIKWSEEEIIGQEKNVVDGEECHKIFNECQLIWEGTIRNRTFNDFSIQMFQSPKTIREFLEKYDVCHYWDYAYSTSILLSQEIE</sequence>
<keyword evidence="2" id="KW-0507">mRNA processing</keyword>
<keyword evidence="7" id="KW-1185">Reference proteome</keyword>
<feature type="domain" description="Pre-mRNA-splicing factor 3" evidence="6">
    <location>
        <begin position="1"/>
        <end position="40"/>
    </location>
</feature>
<accession>A0A914QDN0</accession>
<comment type="subcellular location">
    <subcellularLocation>
        <location evidence="1">Nucleus</location>
    </subcellularLocation>
</comment>
<keyword evidence="3" id="KW-0508">mRNA splicing</keyword>